<gene>
    <name evidence="2" type="ORF">ATL31_2882</name>
</gene>
<proteinExistence type="predicted"/>
<keyword evidence="1" id="KW-1133">Transmembrane helix</keyword>
<evidence type="ECO:0000256" key="1">
    <source>
        <dbReference type="SAM" id="Phobius"/>
    </source>
</evidence>
<dbReference type="PANTHER" id="PTHR20992">
    <property type="entry name" value="AT15442P-RELATED"/>
    <property type="match status" value="1"/>
</dbReference>
<accession>A0A2N3YMD4</accession>
<name>A0A2N3YMD4_9MICO</name>
<dbReference type="AlphaFoldDB" id="A0A2N3YMD4"/>
<comment type="caution">
    <text evidence="2">The sequence shown here is derived from an EMBL/GenBank/DDBJ whole genome shotgun (WGS) entry which is preliminary data.</text>
</comment>
<keyword evidence="1" id="KW-0472">Membrane</keyword>
<evidence type="ECO:0000313" key="2">
    <source>
        <dbReference type="EMBL" id="PKW28027.1"/>
    </source>
</evidence>
<dbReference type="Pfam" id="PF04087">
    <property type="entry name" value="DUF389"/>
    <property type="match status" value="1"/>
</dbReference>
<dbReference type="PANTHER" id="PTHR20992:SF9">
    <property type="entry name" value="AT15442P-RELATED"/>
    <property type="match status" value="1"/>
</dbReference>
<feature type="transmembrane region" description="Helical" evidence="1">
    <location>
        <begin position="116"/>
        <end position="135"/>
    </location>
</feature>
<dbReference type="Proteomes" id="UP000233781">
    <property type="component" value="Unassembled WGS sequence"/>
</dbReference>
<evidence type="ECO:0000313" key="3">
    <source>
        <dbReference type="Proteomes" id="UP000233781"/>
    </source>
</evidence>
<keyword evidence="3" id="KW-1185">Reference proteome</keyword>
<feature type="transmembrane region" description="Helical" evidence="1">
    <location>
        <begin position="141"/>
        <end position="163"/>
    </location>
</feature>
<reference evidence="2 3" key="1">
    <citation type="submission" date="2017-12" db="EMBL/GenBank/DDBJ databases">
        <title>Sequencing the genomes of 1000 Actinobacteria strains.</title>
        <authorList>
            <person name="Klenk H.-P."/>
        </authorList>
    </citation>
    <scope>NUCLEOTIDE SEQUENCE [LARGE SCALE GENOMIC DNA]</scope>
    <source>
        <strain evidence="2 3">DSM 12806</strain>
    </source>
</reference>
<dbReference type="OrthoDB" id="8061853at2"/>
<sequence>MLSLSISVPARLTDDVLAVLQRDDYVTGLAVMRGASILPPGDVVTADIAREGANPVLDALRELGVHEEGTIRVERVATWLSQSGLDAERRAPGASADAVVWTEVGARAYEDSELNWTYLSFMVLATLIAGIAIVLDSPILVIGAMVLGPEFGPVAAVGLALVRRKGHLLGLAVRTLVLGFVAGIVMTFLASLLGRALGWVTYQDVVGSRPGTAFIYTPDKWSFVVAVVAAAAGVLSLTSDRTGGLSGVFISVTTVPAAGNVALGLAFGAWHEVGGSLAQLGLNLTGMAAAGWLTLLAQQTVWARVPARRRTLVGGLGLLGHPRD</sequence>
<feature type="transmembrane region" description="Helical" evidence="1">
    <location>
        <begin position="282"/>
        <end position="302"/>
    </location>
</feature>
<dbReference type="InterPro" id="IPR005240">
    <property type="entry name" value="DUF389"/>
</dbReference>
<feature type="transmembrane region" description="Helical" evidence="1">
    <location>
        <begin position="245"/>
        <end position="270"/>
    </location>
</feature>
<protein>
    <submittedName>
        <fullName evidence="2">Putative hydrophobic protein (TIGR00271 family)</fullName>
    </submittedName>
</protein>
<feature type="transmembrane region" description="Helical" evidence="1">
    <location>
        <begin position="221"/>
        <end position="238"/>
    </location>
</feature>
<organism evidence="2 3">
    <name type="scientific">Phycicoccus duodecadis</name>
    <dbReference type="NCBI Taxonomy" id="173053"/>
    <lineage>
        <taxon>Bacteria</taxon>
        <taxon>Bacillati</taxon>
        <taxon>Actinomycetota</taxon>
        <taxon>Actinomycetes</taxon>
        <taxon>Micrococcales</taxon>
        <taxon>Intrasporangiaceae</taxon>
        <taxon>Phycicoccus</taxon>
    </lineage>
</organism>
<dbReference type="EMBL" id="PJNE01000001">
    <property type="protein sequence ID" value="PKW28027.1"/>
    <property type="molecule type" value="Genomic_DNA"/>
</dbReference>
<feature type="transmembrane region" description="Helical" evidence="1">
    <location>
        <begin position="175"/>
        <end position="201"/>
    </location>
</feature>
<keyword evidence="1" id="KW-0812">Transmembrane</keyword>
<dbReference type="RefSeq" id="WP_101396415.1">
    <property type="nucleotide sequence ID" value="NZ_PJNE01000001.1"/>
</dbReference>